<organism evidence="1 2">
    <name type="scientific">Leptospira ainlahdjerensis</name>
    <dbReference type="NCBI Taxonomy" id="2810033"/>
    <lineage>
        <taxon>Bacteria</taxon>
        <taxon>Pseudomonadati</taxon>
        <taxon>Spirochaetota</taxon>
        <taxon>Spirochaetia</taxon>
        <taxon>Leptospirales</taxon>
        <taxon>Leptospiraceae</taxon>
        <taxon>Leptospira</taxon>
    </lineage>
</organism>
<evidence type="ECO:0008006" key="3">
    <source>
        <dbReference type="Google" id="ProtNLM"/>
    </source>
</evidence>
<sequence length="305" mass="33628">MSAILSWKERLIKQIIFIIQFTMILQTVSFGLSCKGGARNNDLLIPLIGPLEEQANSELKPEPESPNGHPLLNDLTVQTTYRTGTPDDQKIEVRFSFQKTPASPWPSIKAYLGRPNVMTLNPNDLSVNNFILEEATPNPFFPDRFIFFSPETSQPYKIIVVVSNPFGKSFKEINSVPPTPPQGPCYGAISAPVAVGNCDQHCIQVTANGNLIEFVAKDTTASIQNYFYLDLTTTTPAGGATPIPYTYIEFGLDDAQIPIASYSTAKKILDTQTYNDACVNVSSYRAIDGNSGFFDNFIEQKIIVP</sequence>
<dbReference type="EMBL" id="JAFFPU010000030">
    <property type="protein sequence ID" value="MBM9577092.1"/>
    <property type="molecule type" value="Genomic_DNA"/>
</dbReference>
<dbReference type="Proteomes" id="UP000724686">
    <property type="component" value="Unassembled WGS sequence"/>
</dbReference>
<evidence type="ECO:0000313" key="2">
    <source>
        <dbReference type="Proteomes" id="UP000724686"/>
    </source>
</evidence>
<proteinExistence type="predicted"/>
<keyword evidence="2" id="KW-1185">Reference proteome</keyword>
<evidence type="ECO:0000313" key="1">
    <source>
        <dbReference type="EMBL" id="MBM9577092.1"/>
    </source>
</evidence>
<dbReference type="RefSeq" id="WP_205279235.1">
    <property type="nucleotide sequence ID" value="NZ_JAFFPU010000030.1"/>
</dbReference>
<protein>
    <recommendedName>
        <fullName evidence="3">Lipoprotein</fullName>
    </recommendedName>
</protein>
<accession>A0ABS2U9Q9</accession>
<gene>
    <name evidence="1" type="ORF">JWG45_07985</name>
</gene>
<name>A0ABS2U9Q9_9LEPT</name>
<comment type="caution">
    <text evidence="1">The sequence shown here is derived from an EMBL/GenBank/DDBJ whole genome shotgun (WGS) entry which is preliminary data.</text>
</comment>
<reference evidence="1 2" key="1">
    <citation type="submission" date="2021-02" db="EMBL/GenBank/DDBJ databases">
        <title>Leptospira ainlahdjerensis sp. nov., Leptospira ainazelensis sp. nov., Leptospira abararensis sp. nov. and Leptospira chreensis sp. nov., four new species isolated from water sources in Algeria.</title>
        <authorList>
            <person name="Amara Korba A."/>
            <person name="Kainiu M."/>
            <person name="Vincent A.T."/>
            <person name="Mariet J.-F."/>
            <person name="Veyrier F.J."/>
            <person name="Goarant C."/>
            <person name="Picardeau M."/>
        </authorList>
    </citation>
    <scope>NUCLEOTIDE SEQUENCE [LARGE SCALE GENOMIC DNA]</scope>
    <source>
        <strain evidence="1 2">201903070</strain>
    </source>
</reference>